<dbReference type="NCBIfam" id="TIGR02227">
    <property type="entry name" value="sigpep_I_bact"/>
    <property type="match status" value="1"/>
</dbReference>
<dbReference type="CDD" id="cd06462">
    <property type="entry name" value="Peptidase_S24_S26"/>
    <property type="match status" value="1"/>
</dbReference>
<comment type="subcellular location">
    <subcellularLocation>
        <location evidence="1">Cell membrane</location>
        <topology evidence="1">Single-pass type II membrane protein</topology>
    </subcellularLocation>
    <subcellularLocation>
        <location evidence="3">Membrane</location>
        <topology evidence="3">Single-pass type II membrane protein</topology>
    </subcellularLocation>
</comment>
<feature type="domain" description="Peptidase S26" evidence="4">
    <location>
        <begin position="28"/>
        <end position="182"/>
    </location>
</feature>
<comment type="caution">
    <text evidence="3">Lacks conserved residue(s) required for the propagation of feature annotation.</text>
</comment>
<evidence type="ECO:0000259" key="4">
    <source>
        <dbReference type="Pfam" id="PF10502"/>
    </source>
</evidence>
<evidence type="ECO:0000256" key="1">
    <source>
        <dbReference type="ARBA" id="ARBA00004401"/>
    </source>
</evidence>
<dbReference type="Pfam" id="PF10502">
    <property type="entry name" value="Peptidase_S26"/>
    <property type="match status" value="1"/>
</dbReference>
<feature type="transmembrane region" description="Helical" evidence="3">
    <location>
        <begin position="295"/>
        <end position="312"/>
    </location>
</feature>
<dbReference type="Proteomes" id="UP001556631">
    <property type="component" value="Unassembled WGS sequence"/>
</dbReference>
<proteinExistence type="inferred from homology"/>
<keyword evidence="3" id="KW-0645">Protease</keyword>
<comment type="catalytic activity">
    <reaction evidence="3">
        <text>Cleavage of hydrophobic, N-terminal signal or leader sequences from secreted and periplasmic proteins.</text>
        <dbReference type="EC" id="3.4.21.89"/>
    </reaction>
</comment>
<feature type="transmembrane region" description="Helical" evidence="3">
    <location>
        <begin position="223"/>
        <end position="243"/>
    </location>
</feature>
<dbReference type="SUPFAM" id="SSF51306">
    <property type="entry name" value="LexA/Signal peptidase"/>
    <property type="match status" value="1"/>
</dbReference>
<dbReference type="InterPro" id="IPR000223">
    <property type="entry name" value="Pept_S26A_signal_pept_1"/>
</dbReference>
<sequence length="519" mass="57027">MVTSGRATMAARLQKPWSVVPVLILLAALLALVVACGWDRGGFESRFTVDDDSMAPSYPKGSVVSATAVHDYRGRRGDVVVFNTPDGWPRDVGPTGRLIRRVIGTGGDTVACCDGEGRILVNGDAVDEPYLQLGSSVCAGPVYQDIGASAPSSCGDWSVVVPDGRLFAMGDDRFASGDSSYRLCSSPSQRASVANDDHGTCHDEFIPVTDVVGTVSSDGGVGAASWATIVWALSWLWFIWALIRFRRSMPRAGDAGSFESATSRAIEGAPAWVVRERERILLAMRRLHRLQRIEWWTRLGQVAWWLVWPIWWPVTSQALWPAALYSWAFYALWNWYSVWFWRRRVAIRPLEERSQWGALIASGLTVWLLFTWPSAPVVIWPLVGMLVLDCGVWGCASEWVKARLMSPFAACTSGTRRQASVWVNGDTGRPNLAGHHWFRCSALSRRASRKTVGLAVQAALARNDSSVDVQGAFKLKAMEMASAASIDLADVWDKDPARMSRQEADVALTFALGGMWAAQ</sequence>
<evidence type="ECO:0000313" key="6">
    <source>
        <dbReference type="Proteomes" id="UP001556631"/>
    </source>
</evidence>
<dbReference type="PANTHER" id="PTHR43390:SF1">
    <property type="entry name" value="CHLOROPLAST PROCESSING PEPTIDASE"/>
    <property type="match status" value="1"/>
</dbReference>
<keyword evidence="3" id="KW-1133">Transmembrane helix</keyword>
<keyword evidence="6" id="KW-1185">Reference proteome</keyword>
<accession>A0ABV3T2H0</accession>
<protein>
    <recommendedName>
        <fullName evidence="3">Signal peptidase I</fullName>
        <ecNumber evidence="3">3.4.21.89</ecNumber>
    </recommendedName>
</protein>
<organism evidence="5 6">
    <name type="scientific">Nocardioides eburneus</name>
    <dbReference type="NCBI Taxonomy" id="3231482"/>
    <lineage>
        <taxon>Bacteria</taxon>
        <taxon>Bacillati</taxon>
        <taxon>Actinomycetota</taxon>
        <taxon>Actinomycetes</taxon>
        <taxon>Propionibacteriales</taxon>
        <taxon>Nocardioidaceae</taxon>
        <taxon>Nocardioides</taxon>
    </lineage>
</organism>
<dbReference type="PRINTS" id="PR00727">
    <property type="entry name" value="LEADERPTASE"/>
</dbReference>
<evidence type="ECO:0000256" key="2">
    <source>
        <dbReference type="ARBA" id="ARBA00009370"/>
    </source>
</evidence>
<evidence type="ECO:0000313" key="5">
    <source>
        <dbReference type="EMBL" id="MEX0428822.1"/>
    </source>
</evidence>
<comment type="similarity">
    <text evidence="2 3">Belongs to the peptidase S26 family.</text>
</comment>
<reference evidence="5 6" key="1">
    <citation type="submission" date="2024-07" db="EMBL/GenBank/DDBJ databases">
        <authorList>
            <person name="Lee S."/>
            <person name="Kang M."/>
        </authorList>
    </citation>
    <scope>NUCLEOTIDE SEQUENCE [LARGE SCALE GENOMIC DNA]</scope>
    <source>
        <strain evidence="5 6">DS6</strain>
    </source>
</reference>
<name>A0ABV3T2H0_9ACTN</name>
<keyword evidence="3" id="KW-0472">Membrane</keyword>
<evidence type="ECO:0000256" key="3">
    <source>
        <dbReference type="RuleBase" id="RU362042"/>
    </source>
</evidence>
<comment type="caution">
    <text evidence="5">The sequence shown here is derived from an EMBL/GenBank/DDBJ whole genome shotgun (WGS) entry which is preliminary data.</text>
</comment>
<feature type="transmembrane region" description="Helical" evidence="3">
    <location>
        <begin position="318"/>
        <end position="336"/>
    </location>
</feature>
<keyword evidence="3 5" id="KW-0378">Hydrolase</keyword>
<gene>
    <name evidence="5" type="primary">lepB</name>
    <name evidence="5" type="ORF">AB3X52_14440</name>
</gene>
<dbReference type="PANTHER" id="PTHR43390">
    <property type="entry name" value="SIGNAL PEPTIDASE I"/>
    <property type="match status" value="1"/>
</dbReference>
<keyword evidence="3" id="KW-0812">Transmembrane</keyword>
<dbReference type="EMBL" id="JBFPJR010000027">
    <property type="protein sequence ID" value="MEX0428822.1"/>
    <property type="molecule type" value="Genomic_DNA"/>
</dbReference>
<feature type="transmembrane region" description="Helical" evidence="3">
    <location>
        <begin position="356"/>
        <end position="372"/>
    </location>
</feature>
<dbReference type="InterPro" id="IPR019533">
    <property type="entry name" value="Peptidase_S26"/>
</dbReference>
<dbReference type="EC" id="3.4.21.89" evidence="3"/>
<dbReference type="GO" id="GO:0009003">
    <property type="term" value="F:signal peptidase activity"/>
    <property type="evidence" value="ECO:0007669"/>
    <property type="project" value="UniProtKB-EC"/>
</dbReference>
<dbReference type="Gene3D" id="2.10.109.10">
    <property type="entry name" value="Umud Fragment, subunit A"/>
    <property type="match status" value="1"/>
</dbReference>
<dbReference type="InterPro" id="IPR036286">
    <property type="entry name" value="LexA/Signal_pep-like_sf"/>
</dbReference>